<name>A0ABV2GDP1_9BACL</name>
<evidence type="ECO:0000313" key="2">
    <source>
        <dbReference type="Proteomes" id="UP001549099"/>
    </source>
</evidence>
<evidence type="ECO:0000313" key="1">
    <source>
        <dbReference type="EMBL" id="MET3576421.1"/>
    </source>
</evidence>
<sequence>MMRNRLLIFRILRVESAGISTFADRQVAETSQGQSLRLS</sequence>
<keyword evidence="2" id="KW-1185">Reference proteome</keyword>
<proteinExistence type="predicted"/>
<reference evidence="1 2" key="1">
    <citation type="submission" date="2024-06" db="EMBL/GenBank/DDBJ databases">
        <title>Genomic Encyclopedia of Type Strains, Phase IV (KMG-IV): sequencing the most valuable type-strain genomes for metagenomic binning, comparative biology and taxonomic classification.</title>
        <authorList>
            <person name="Goeker M."/>
        </authorList>
    </citation>
    <scope>NUCLEOTIDE SEQUENCE [LARGE SCALE GENOMIC DNA]</scope>
    <source>
        <strain evidence="1 2">DSM 26128</strain>
    </source>
</reference>
<gene>
    <name evidence="1" type="ORF">ABID49_002339</name>
</gene>
<comment type="caution">
    <text evidence="1">The sequence shown here is derived from an EMBL/GenBank/DDBJ whole genome shotgun (WGS) entry which is preliminary data.</text>
</comment>
<dbReference type="Proteomes" id="UP001549099">
    <property type="component" value="Unassembled WGS sequence"/>
</dbReference>
<accession>A0ABV2GDP1</accession>
<protein>
    <submittedName>
        <fullName evidence="1">Uncharacterized protein</fullName>
    </submittedName>
</protein>
<dbReference type="EMBL" id="JBEPLW010000022">
    <property type="protein sequence ID" value="MET3576421.1"/>
    <property type="molecule type" value="Genomic_DNA"/>
</dbReference>
<organism evidence="1 2">
    <name type="scientific">Bhargavaea ullalensis</name>
    <dbReference type="NCBI Taxonomy" id="1265685"/>
    <lineage>
        <taxon>Bacteria</taxon>
        <taxon>Bacillati</taxon>
        <taxon>Bacillota</taxon>
        <taxon>Bacilli</taxon>
        <taxon>Bacillales</taxon>
        <taxon>Caryophanaceae</taxon>
        <taxon>Bhargavaea</taxon>
    </lineage>
</organism>